<evidence type="ECO:0000313" key="4">
    <source>
        <dbReference type="EMBL" id="CAE4630289.1"/>
    </source>
</evidence>
<feature type="compositionally biased region" description="Basic residues" evidence="2">
    <location>
        <begin position="111"/>
        <end position="121"/>
    </location>
</feature>
<gene>
    <name evidence="4" type="ORF">DBRI00130_LOCUS27023</name>
</gene>
<dbReference type="InterPro" id="IPR004088">
    <property type="entry name" value="KH_dom_type_1"/>
</dbReference>
<dbReference type="PROSITE" id="PS50084">
    <property type="entry name" value="KH_TYPE_1"/>
    <property type="match status" value="3"/>
</dbReference>
<feature type="compositionally biased region" description="Pro residues" evidence="2">
    <location>
        <begin position="85"/>
        <end position="96"/>
    </location>
</feature>
<organism evidence="4">
    <name type="scientific">Ditylum brightwellii</name>
    <dbReference type="NCBI Taxonomy" id="49249"/>
    <lineage>
        <taxon>Eukaryota</taxon>
        <taxon>Sar</taxon>
        <taxon>Stramenopiles</taxon>
        <taxon>Ochrophyta</taxon>
        <taxon>Bacillariophyta</taxon>
        <taxon>Mediophyceae</taxon>
        <taxon>Lithodesmiophycidae</taxon>
        <taxon>Lithodesmiales</taxon>
        <taxon>Lithodesmiaceae</taxon>
        <taxon>Ditylum</taxon>
    </lineage>
</organism>
<protein>
    <recommendedName>
        <fullName evidence="3">K Homology domain-containing protein</fullName>
    </recommendedName>
</protein>
<feature type="compositionally biased region" description="Basic residues" evidence="2">
    <location>
        <begin position="65"/>
        <end position="75"/>
    </location>
</feature>
<feature type="region of interest" description="Disordered" evidence="2">
    <location>
        <begin position="38"/>
        <end position="177"/>
    </location>
</feature>
<proteinExistence type="predicted"/>
<dbReference type="AlphaFoldDB" id="A0A6S8W7M8"/>
<dbReference type="GO" id="GO:0003723">
    <property type="term" value="F:RNA binding"/>
    <property type="evidence" value="ECO:0007669"/>
    <property type="project" value="UniProtKB-UniRule"/>
</dbReference>
<dbReference type="CDD" id="cd00105">
    <property type="entry name" value="KH-I"/>
    <property type="match status" value="1"/>
</dbReference>
<dbReference type="EMBL" id="HBNS01034547">
    <property type="protein sequence ID" value="CAE4630289.1"/>
    <property type="molecule type" value="Transcribed_RNA"/>
</dbReference>
<evidence type="ECO:0000256" key="1">
    <source>
        <dbReference type="PROSITE-ProRule" id="PRU00117"/>
    </source>
</evidence>
<evidence type="ECO:0000256" key="2">
    <source>
        <dbReference type="SAM" id="MobiDB-lite"/>
    </source>
</evidence>
<feature type="domain" description="K Homology" evidence="3">
    <location>
        <begin position="317"/>
        <end position="395"/>
    </location>
</feature>
<feature type="domain" description="K Homology" evidence="3">
    <location>
        <begin position="233"/>
        <end position="306"/>
    </location>
</feature>
<dbReference type="SMART" id="SM00322">
    <property type="entry name" value="KH"/>
    <property type="match status" value="3"/>
</dbReference>
<evidence type="ECO:0000259" key="3">
    <source>
        <dbReference type="SMART" id="SM00322"/>
    </source>
</evidence>
<dbReference type="Pfam" id="PF00013">
    <property type="entry name" value="KH_1"/>
    <property type="match status" value="3"/>
</dbReference>
<feature type="compositionally biased region" description="Polar residues" evidence="2">
    <location>
        <begin position="126"/>
        <end position="137"/>
    </location>
</feature>
<dbReference type="InterPro" id="IPR004087">
    <property type="entry name" value="KH_dom"/>
</dbReference>
<dbReference type="SUPFAM" id="SSF54791">
    <property type="entry name" value="Eukaryotic type KH-domain (KH-domain type I)"/>
    <property type="match status" value="3"/>
</dbReference>
<name>A0A6S8W7M8_9STRA</name>
<accession>A0A6S8W7M8</accession>
<sequence>MDIETALNELKEGSPVALAAVGAVAIVLGATTLSCCLRGGGEKEVAPSPSSKKTEIALPDDATSGKKKKKKKPKKKSETEETPAPEKPATPEPAPVPELETESADAADGGKKKRKRKKAKNKTTASSGNAQAQNKPATSAADASKAVGFSADDDDDSDNEQPQQVQPVKKATKAQPALLNVKLTKQQQADIDDGWVVEGVKDKKKKAAAAKKKAAAAAAAQQSQAAPTSAKSTETKDYVTIDAKKIGILIGPKGATLQALQDATNTKIETPQNRDRDDKSPVKVIVTGDSPMDVKKAKEAIKELCNKGYASIIQGEGFIENYVSVHPQVLSEIVGPGGSVIRAIQEKLNVKVSIPSTDWKPGNSQPYPVKNAKVGVAGKKEDCVMGKAVISSIARYHHHEITHPGFVHREVDVPGHLLNYVIGIKGSEIRHIKGNYKCDVYIPNADSFVENVLVVGRPENADRAVKHIHNLMDRVSEQQERKFDDEEY</sequence>
<dbReference type="Gene3D" id="3.30.1370.10">
    <property type="entry name" value="K Homology domain, type 1"/>
    <property type="match status" value="3"/>
</dbReference>
<dbReference type="InterPro" id="IPR036612">
    <property type="entry name" value="KH_dom_type_1_sf"/>
</dbReference>
<reference evidence="4" key="1">
    <citation type="submission" date="2021-01" db="EMBL/GenBank/DDBJ databases">
        <authorList>
            <person name="Corre E."/>
            <person name="Pelletier E."/>
            <person name="Niang G."/>
            <person name="Scheremetjew M."/>
            <person name="Finn R."/>
            <person name="Kale V."/>
            <person name="Holt S."/>
            <person name="Cochrane G."/>
            <person name="Meng A."/>
            <person name="Brown T."/>
            <person name="Cohen L."/>
        </authorList>
    </citation>
    <scope>NUCLEOTIDE SEQUENCE</scope>
    <source>
        <strain evidence="4">GSO104</strain>
    </source>
</reference>
<keyword evidence="1" id="KW-0694">RNA-binding</keyword>
<feature type="domain" description="K Homology" evidence="3">
    <location>
        <begin position="405"/>
        <end position="473"/>
    </location>
</feature>